<keyword evidence="3 5" id="KW-0808">Transferase</keyword>
<sequence>MKNYPSIDILFVCYNCGKDISVVIKDILSSSYPIDKLKFIVVDNDSHDGSMSFVENIEFPNITTVYTGENLGFGRACNVAIPELSADYLLLVNPDVKIFKNSIENLIKAAQKNQENMIYGGRVLDENGEDSGLSAFKEPTLLGLISWAFFIDIMREYFNVNRFDAYNSSELIDNAAVDSIPGCFFLIKTSLFKSLNGFDERFFMYSEEVDLCKRARECFSAKPMLVVDSNLIHIGGGTTSGLNKLNLLYKHRLVYYKKHWSGLKFNVARYILKLAFLIRRIFYYCLSKLNGKYTDKHTLWKELYDLQKKWNVI</sequence>
<dbReference type="AlphaFoldDB" id="A0A063Y392"/>
<dbReference type="OrthoDB" id="5291101at2"/>
<keyword evidence="6" id="KW-1185">Reference proteome</keyword>
<reference evidence="5 6" key="1">
    <citation type="journal article" date="2005" name="Int. J. Syst. Evol. Microbiol.">
        <title>Nitrincola lacisaponensis gen. nov., sp. nov., a novel alkaliphilic bacterium isolated from an alkaline, saline lake.</title>
        <authorList>
            <person name="Dimitriu P.A."/>
            <person name="Shukla S.K."/>
            <person name="Conradt J."/>
            <person name="Marquez M.C."/>
            <person name="Ventosa A."/>
            <person name="Maglia A."/>
            <person name="Peyton B.M."/>
            <person name="Pinkart H.C."/>
            <person name="Mormile M.R."/>
        </authorList>
    </citation>
    <scope>NUCLEOTIDE SEQUENCE [LARGE SCALE GENOMIC DNA]</scope>
    <source>
        <strain evidence="5 6">4CA</strain>
    </source>
</reference>
<accession>A0A063Y392</accession>
<dbReference type="PANTHER" id="PTHR43179">
    <property type="entry name" value="RHAMNOSYLTRANSFERASE WBBL"/>
    <property type="match status" value="1"/>
</dbReference>
<name>A0A063Y392_9GAMM</name>
<dbReference type="RefSeq" id="WP_036548113.1">
    <property type="nucleotide sequence ID" value="NZ_JMSZ01000032.1"/>
</dbReference>
<protein>
    <submittedName>
        <fullName evidence="5">dTDP-Rha:A-D-GlcNAc-diphosphoryl polyprenol, A-3-L-rhamnosyl transferase WbbL</fullName>
    </submittedName>
</protein>
<dbReference type="Pfam" id="PF00535">
    <property type="entry name" value="Glycos_transf_2"/>
    <property type="match status" value="1"/>
</dbReference>
<comment type="similarity">
    <text evidence="1">Belongs to the glycosyltransferase 2 family.</text>
</comment>
<evidence type="ECO:0000256" key="3">
    <source>
        <dbReference type="ARBA" id="ARBA00022679"/>
    </source>
</evidence>
<dbReference type="Proteomes" id="UP000027318">
    <property type="component" value="Unassembled WGS sequence"/>
</dbReference>
<dbReference type="GO" id="GO:0016757">
    <property type="term" value="F:glycosyltransferase activity"/>
    <property type="evidence" value="ECO:0007669"/>
    <property type="project" value="UniProtKB-KW"/>
</dbReference>
<comment type="caution">
    <text evidence="5">The sequence shown here is derived from an EMBL/GenBank/DDBJ whole genome shotgun (WGS) entry which is preliminary data.</text>
</comment>
<dbReference type="Gene3D" id="3.90.550.10">
    <property type="entry name" value="Spore Coat Polysaccharide Biosynthesis Protein SpsA, Chain A"/>
    <property type="match status" value="1"/>
</dbReference>
<evidence type="ECO:0000259" key="4">
    <source>
        <dbReference type="Pfam" id="PF00535"/>
    </source>
</evidence>
<keyword evidence="2" id="KW-0328">Glycosyltransferase</keyword>
<evidence type="ECO:0000313" key="6">
    <source>
        <dbReference type="Proteomes" id="UP000027318"/>
    </source>
</evidence>
<dbReference type="PANTHER" id="PTHR43179:SF12">
    <property type="entry name" value="GALACTOFURANOSYLTRANSFERASE GLFT2"/>
    <property type="match status" value="1"/>
</dbReference>
<dbReference type="InterPro" id="IPR029044">
    <property type="entry name" value="Nucleotide-diphossugar_trans"/>
</dbReference>
<dbReference type="InterPro" id="IPR001173">
    <property type="entry name" value="Glyco_trans_2-like"/>
</dbReference>
<dbReference type="SUPFAM" id="SSF53448">
    <property type="entry name" value="Nucleotide-diphospho-sugar transferases"/>
    <property type="match status" value="1"/>
</dbReference>
<proteinExistence type="inferred from homology"/>
<feature type="domain" description="Glycosyltransferase 2-like" evidence="4">
    <location>
        <begin position="9"/>
        <end position="130"/>
    </location>
</feature>
<evidence type="ECO:0000313" key="5">
    <source>
        <dbReference type="EMBL" id="KDE39241.1"/>
    </source>
</evidence>
<dbReference type="STRING" id="267850.ADINL_2370"/>
<evidence type="ECO:0000256" key="2">
    <source>
        <dbReference type="ARBA" id="ARBA00022676"/>
    </source>
</evidence>
<organism evidence="5 6">
    <name type="scientific">Nitrincola lacisaponensis</name>
    <dbReference type="NCBI Taxonomy" id="267850"/>
    <lineage>
        <taxon>Bacteria</taxon>
        <taxon>Pseudomonadati</taxon>
        <taxon>Pseudomonadota</taxon>
        <taxon>Gammaproteobacteria</taxon>
        <taxon>Oceanospirillales</taxon>
        <taxon>Oceanospirillaceae</taxon>
        <taxon>Nitrincola</taxon>
    </lineage>
</organism>
<gene>
    <name evidence="5" type="ORF">ADINL_2370</name>
</gene>
<evidence type="ECO:0000256" key="1">
    <source>
        <dbReference type="ARBA" id="ARBA00006739"/>
    </source>
</evidence>
<dbReference type="EMBL" id="JMSZ01000032">
    <property type="protein sequence ID" value="KDE39241.1"/>
    <property type="molecule type" value="Genomic_DNA"/>
</dbReference>